<dbReference type="InterPro" id="IPR006143">
    <property type="entry name" value="RND_pump_MFP"/>
</dbReference>
<feature type="region of interest" description="Disordered" evidence="3">
    <location>
        <begin position="223"/>
        <end position="243"/>
    </location>
</feature>
<feature type="domain" description="Multidrug resistance protein MdtA-like alpha-helical hairpin" evidence="4">
    <location>
        <begin position="115"/>
        <end position="179"/>
    </location>
</feature>
<dbReference type="InterPro" id="IPR058624">
    <property type="entry name" value="MdtA-like_HH"/>
</dbReference>
<keyword evidence="2" id="KW-0175">Coiled coil</keyword>
<dbReference type="Gene3D" id="1.10.287.470">
    <property type="entry name" value="Helix hairpin bin"/>
    <property type="match status" value="1"/>
</dbReference>
<gene>
    <name evidence="6" type="primary">srpA_1</name>
    <name evidence="6" type="ORF">MPOCJGCO_1492</name>
</gene>
<dbReference type="PROSITE" id="PS51257">
    <property type="entry name" value="PROKAR_LIPOPROTEIN"/>
    <property type="match status" value="1"/>
</dbReference>
<dbReference type="Pfam" id="PF25917">
    <property type="entry name" value="BSH_RND"/>
    <property type="match status" value="1"/>
</dbReference>
<evidence type="ECO:0000256" key="2">
    <source>
        <dbReference type="SAM" id="Coils"/>
    </source>
</evidence>
<accession>A0ABQ4TVV2</accession>
<dbReference type="PANTHER" id="PTHR30158">
    <property type="entry name" value="ACRA/E-RELATED COMPONENT OF DRUG EFFLUX TRANSPORTER"/>
    <property type="match status" value="1"/>
</dbReference>
<evidence type="ECO:0000256" key="3">
    <source>
        <dbReference type="SAM" id="MobiDB-lite"/>
    </source>
</evidence>
<comment type="caution">
    <text evidence="6">The sequence shown here is derived from an EMBL/GenBank/DDBJ whole genome shotgun (WGS) entry which is preliminary data.</text>
</comment>
<protein>
    <submittedName>
        <fullName evidence="6">Solvent efflux pump periplasmic linker SrpA</fullName>
    </submittedName>
</protein>
<dbReference type="Gene3D" id="2.40.50.100">
    <property type="match status" value="1"/>
</dbReference>
<dbReference type="NCBIfam" id="TIGR01730">
    <property type="entry name" value="RND_mfp"/>
    <property type="match status" value="1"/>
</dbReference>
<evidence type="ECO:0000259" key="5">
    <source>
        <dbReference type="Pfam" id="PF25917"/>
    </source>
</evidence>
<evidence type="ECO:0000259" key="4">
    <source>
        <dbReference type="Pfam" id="PF25876"/>
    </source>
</evidence>
<feature type="domain" description="Multidrug resistance protein MdtA-like barrel-sandwich hybrid" evidence="5">
    <location>
        <begin position="70"/>
        <end position="213"/>
    </location>
</feature>
<organism evidence="6 7">
    <name type="scientific">Methylobacterium trifolii</name>
    <dbReference type="NCBI Taxonomy" id="1003092"/>
    <lineage>
        <taxon>Bacteria</taxon>
        <taxon>Pseudomonadati</taxon>
        <taxon>Pseudomonadota</taxon>
        <taxon>Alphaproteobacteria</taxon>
        <taxon>Hyphomicrobiales</taxon>
        <taxon>Methylobacteriaceae</taxon>
        <taxon>Methylobacterium</taxon>
    </lineage>
</organism>
<dbReference type="InterPro" id="IPR058625">
    <property type="entry name" value="MdtA-like_BSH"/>
</dbReference>
<reference evidence="6" key="1">
    <citation type="journal article" date="2021" name="Front. Microbiol.">
        <title>Comprehensive Comparative Genomics and Phenotyping of Methylobacterium Species.</title>
        <authorList>
            <person name="Alessa O."/>
            <person name="Ogura Y."/>
            <person name="Fujitani Y."/>
            <person name="Takami H."/>
            <person name="Hayashi T."/>
            <person name="Sahin N."/>
            <person name="Tani A."/>
        </authorList>
    </citation>
    <scope>NUCLEOTIDE SEQUENCE</scope>
    <source>
        <strain evidence="6">DSM 23632</strain>
    </source>
</reference>
<dbReference type="Proteomes" id="UP001055057">
    <property type="component" value="Unassembled WGS sequence"/>
</dbReference>
<proteinExistence type="inferred from homology"/>
<dbReference type="SUPFAM" id="SSF111369">
    <property type="entry name" value="HlyD-like secretion proteins"/>
    <property type="match status" value="1"/>
</dbReference>
<sequence>MRERERRRLPIVPVITPYLVVLALCGCKPSATDPTTPEAETPPMDVSTVTVVATTIPRMLDLPGRLASTRVAEVRAQVSGIIQQRTFEEGSVVGKGDVLFQIDPAIYRAEVDTRTAAVARAEATRVQAQRQSERTETLVEGQAASTAQNDIAVATLRQAEADVASAKAQLARARIDLDFATVRAPIAGRIGRAPITEGALVGGADATKLAIIQQIDPIFADFSASASDPGGSPNAPPAGGRRR</sequence>
<keyword evidence="7" id="KW-1185">Reference proteome</keyword>
<evidence type="ECO:0000313" key="7">
    <source>
        <dbReference type="Proteomes" id="UP001055057"/>
    </source>
</evidence>
<dbReference type="PANTHER" id="PTHR30158:SF3">
    <property type="entry name" value="MULTIDRUG EFFLUX PUMP SUBUNIT ACRA-RELATED"/>
    <property type="match status" value="1"/>
</dbReference>
<dbReference type="EMBL" id="BPRB01000078">
    <property type="protein sequence ID" value="GJE59401.1"/>
    <property type="molecule type" value="Genomic_DNA"/>
</dbReference>
<feature type="coiled-coil region" evidence="2">
    <location>
        <begin position="118"/>
        <end position="176"/>
    </location>
</feature>
<dbReference type="Gene3D" id="2.40.30.170">
    <property type="match status" value="1"/>
</dbReference>
<reference evidence="6" key="2">
    <citation type="submission" date="2021-08" db="EMBL/GenBank/DDBJ databases">
        <authorList>
            <person name="Tani A."/>
            <person name="Ola A."/>
            <person name="Ogura Y."/>
            <person name="Katsura K."/>
            <person name="Hayashi T."/>
        </authorList>
    </citation>
    <scope>NUCLEOTIDE SEQUENCE</scope>
    <source>
        <strain evidence="6">DSM 23632</strain>
    </source>
</reference>
<name>A0ABQ4TVV2_9HYPH</name>
<evidence type="ECO:0000313" key="6">
    <source>
        <dbReference type="EMBL" id="GJE59401.1"/>
    </source>
</evidence>
<comment type="similarity">
    <text evidence="1">Belongs to the membrane fusion protein (MFP) (TC 8.A.1) family.</text>
</comment>
<evidence type="ECO:0000256" key="1">
    <source>
        <dbReference type="ARBA" id="ARBA00009477"/>
    </source>
</evidence>
<dbReference type="Pfam" id="PF25876">
    <property type="entry name" value="HH_MFP_RND"/>
    <property type="match status" value="1"/>
</dbReference>